<evidence type="ECO:0000313" key="1">
    <source>
        <dbReference type="EMBL" id="GIQ71350.1"/>
    </source>
</evidence>
<accession>A0A8J4H7L6</accession>
<proteinExistence type="predicted"/>
<evidence type="ECO:0000313" key="2">
    <source>
        <dbReference type="Proteomes" id="UP000677918"/>
    </source>
</evidence>
<comment type="caution">
    <text evidence="1">The sequence shown here is derived from an EMBL/GenBank/DDBJ whole genome shotgun (WGS) entry which is preliminary data.</text>
</comment>
<gene>
    <name evidence="1" type="ORF">XYCOK13_41740</name>
</gene>
<sequence>MLGAALIPCEDCGDHQANHYESDRSLYNPHPIEYKPHEKQGDARKVSCKENNNYRRVAYNHVRRLIQSYGSLPFTDMADRYRACGAVWLL</sequence>
<name>A0A8J4H7L6_9BACL</name>
<dbReference type="AlphaFoldDB" id="A0A8J4H7L6"/>
<dbReference type="RefSeq" id="WP_213414145.1">
    <property type="nucleotide sequence ID" value="NZ_BOVK01000081.1"/>
</dbReference>
<keyword evidence="2" id="KW-1185">Reference proteome</keyword>
<protein>
    <submittedName>
        <fullName evidence="1">Uncharacterized protein</fullName>
    </submittedName>
</protein>
<dbReference type="Proteomes" id="UP000677918">
    <property type="component" value="Unassembled WGS sequence"/>
</dbReference>
<organism evidence="1 2">
    <name type="scientific">Xylanibacillus composti</name>
    <dbReference type="NCBI Taxonomy" id="1572762"/>
    <lineage>
        <taxon>Bacteria</taxon>
        <taxon>Bacillati</taxon>
        <taxon>Bacillota</taxon>
        <taxon>Bacilli</taxon>
        <taxon>Bacillales</taxon>
        <taxon>Paenibacillaceae</taxon>
        <taxon>Xylanibacillus</taxon>
    </lineage>
</organism>
<reference evidence="1" key="1">
    <citation type="submission" date="2021-04" db="EMBL/GenBank/DDBJ databases">
        <title>Draft genome sequence of Xylanibacillus composti strain K13.</title>
        <authorList>
            <person name="Uke A."/>
            <person name="Chhe C."/>
            <person name="Baramee S."/>
            <person name="Kosugi A."/>
        </authorList>
    </citation>
    <scope>NUCLEOTIDE SEQUENCE</scope>
    <source>
        <strain evidence="1">K13</strain>
    </source>
</reference>
<dbReference type="EMBL" id="BOVK01000081">
    <property type="protein sequence ID" value="GIQ71350.1"/>
    <property type="molecule type" value="Genomic_DNA"/>
</dbReference>